<dbReference type="InterPro" id="IPR003018">
    <property type="entry name" value="GAF"/>
</dbReference>
<comment type="caution">
    <text evidence="2">The sequence shown here is derived from an EMBL/GenBank/DDBJ whole genome shotgun (WGS) entry which is preliminary data.</text>
</comment>
<dbReference type="EMBL" id="LATL02000157">
    <property type="protein sequence ID" value="KKD38236.1"/>
    <property type="molecule type" value="Genomic_DNA"/>
</dbReference>
<dbReference type="SUPFAM" id="SSF55781">
    <property type="entry name" value="GAF domain-like"/>
    <property type="match status" value="3"/>
</dbReference>
<dbReference type="Pfam" id="PF01590">
    <property type="entry name" value="GAF"/>
    <property type="match status" value="1"/>
</dbReference>
<protein>
    <recommendedName>
        <fullName evidence="1">GAF domain-containing protein</fullName>
    </recommendedName>
</protein>
<dbReference type="InterPro" id="IPR029016">
    <property type="entry name" value="GAF-like_dom_sf"/>
</dbReference>
<dbReference type="InterPro" id="IPR036890">
    <property type="entry name" value="HATPase_C_sf"/>
</dbReference>
<gene>
    <name evidence="2" type="ORF">WN50_09910</name>
</gene>
<dbReference type="Gene3D" id="3.30.565.10">
    <property type="entry name" value="Histidine kinase-like ATPase, C-terminal domain"/>
    <property type="match status" value="1"/>
</dbReference>
<sequence>MGQHLDSAGQVEGTTLSQVLQTLREEENVDILLQISLSYLQAKYNYRLIWVGLYDRLDHQLVGKGGISQEEESSFLKKRFPLKAGDLLEQVVIQLRPMIIADLQTETRAGDWCKFAKTYNIRSTLFYPLRHKDRCLGLVLLGSSQWGRTPESNETEELSIVLGGLATALNHIETEWQRQQSKHPSSSILKLLSEFRSFARLDHYLEAVVKESHRFIQPARTNIYWYHQDGHYFWRRSSNLKKTPEPVITRAASGINVQDLTEFYQALASDQLVVIGQSHSTLKAEMTQRLMRRMRVRSLLAAPIIFNHELLGFLALEGKHPRIWQTGDKTFVRGMAQLLGVIAPLTNMNDTIQEIQQDRALTAEITRAIVSDQDWQMLLTTTVKRLCDRLNTDYCFILQKQPTQQQFEVLYQNPLSHHRLLTTPLASLTPSDQDQLEETGVISLEQWDFYSTLSAWNEPLSEIGVKSVLLGLMSQHPALNMTTDSHCLLVIGHINPRTWTQAEQELVKIVAQQLGLILHQWQLDHQVEVQQRLSEMITTGWQIVQQTDQVHELERCFTEEISQALSSPLVLLVTWTESQKQGQIIQRYEHQQPIRLDTDITIDIDRDLLIQQTLLTEGVYHQDINDLPISTRQWLNPQDDSDQIWAIALRTHPDHQSTGILILADPYLQPESEQTFQLLEGLVSQLAWMRRYLRVVSTLYQEREELQWLNWYKQRRLEELYRVVGSRVKQLHELKQSPFLTVEENKHQLTNLRYQQLLRQISQTLASTSSLLKREQWQLHNRQDLVVVSSLLRRMSERLQPLMIHRQLLLEIQQQRNLTLIADSVKLELVLYELLLIACYRSPSKGVIKITVQPLDEQKLELVISDRGIVNPQLIRDLEAGTSADVLKPSSLDRPPGQHLMIVARIIEQMGGQFQLQQVDSGEMSSRLILPVNFS</sequence>
<name>A0A0F5YH71_9CYAN</name>
<dbReference type="Gene3D" id="3.30.450.40">
    <property type="match status" value="3"/>
</dbReference>
<dbReference type="Pfam" id="PF13185">
    <property type="entry name" value="GAF_2"/>
    <property type="match status" value="1"/>
</dbReference>
<reference evidence="2 3" key="1">
    <citation type="submission" date="2015-06" db="EMBL/GenBank/DDBJ databases">
        <title>Draft genome assembly of filamentous brackish cyanobacterium Limnoraphis robusta strain CS-951.</title>
        <authorList>
            <person name="Willis A."/>
            <person name="Parks M."/>
            <person name="Burford M.A."/>
        </authorList>
    </citation>
    <scope>NUCLEOTIDE SEQUENCE [LARGE SCALE GENOMIC DNA]</scope>
    <source>
        <strain evidence="2 3">CS-951</strain>
    </source>
</reference>
<feature type="domain" description="GAF" evidence="1">
    <location>
        <begin position="15"/>
        <end position="179"/>
    </location>
</feature>
<dbReference type="PATRIC" id="fig|1637645.4.peg.3188"/>
<evidence type="ECO:0000313" key="2">
    <source>
        <dbReference type="EMBL" id="KKD38236.1"/>
    </source>
</evidence>
<organism evidence="2 3">
    <name type="scientific">Limnoraphis robusta CS-951</name>
    <dbReference type="NCBI Taxonomy" id="1637645"/>
    <lineage>
        <taxon>Bacteria</taxon>
        <taxon>Bacillati</taxon>
        <taxon>Cyanobacteriota</taxon>
        <taxon>Cyanophyceae</taxon>
        <taxon>Oscillatoriophycideae</taxon>
        <taxon>Oscillatoriales</taxon>
        <taxon>Sirenicapillariaceae</taxon>
        <taxon>Limnoraphis</taxon>
    </lineage>
</organism>
<evidence type="ECO:0000313" key="3">
    <source>
        <dbReference type="Proteomes" id="UP000033607"/>
    </source>
</evidence>
<dbReference type="SMART" id="SM00065">
    <property type="entry name" value="GAF"/>
    <property type="match status" value="3"/>
</dbReference>
<dbReference type="AlphaFoldDB" id="A0A0F5YH71"/>
<accession>A0A0F5YH71</accession>
<dbReference type="Proteomes" id="UP000033607">
    <property type="component" value="Unassembled WGS sequence"/>
</dbReference>
<feature type="domain" description="GAF" evidence="1">
    <location>
        <begin position="200"/>
        <end position="353"/>
    </location>
</feature>
<feature type="domain" description="GAF" evidence="1">
    <location>
        <begin position="374"/>
        <end position="528"/>
    </location>
</feature>
<dbReference type="OrthoDB" id="567987at2"/>
<evidence type="ECO:0000259" key="1">
    <source>
        <dbReference type="SMART" id="SM00065"/>
    </source>
</evidence>
<proteinExistence type="predicted"/>
<dbReference type="RefSeq" id="WP_046278376.1">
    <property type="nucleotide sequence ID" value="NZ_LATL02000157.1"/>
</dbReference>
<dbReference type="SUPFAM" id="SSF55874">
    <property type="entry name" value="ATPase domain of HSP90 chaperone/DNA topoisomerase II/histidine kinase"/>
    <property type="match status" value="1"/>
</dbReference>